<reference evidence="1" key="1">
    <citation type="submission" date="2021-01" db="EMBL/GenBank/DDBJ databases">
        <title>Whole genome shotgun sequence of Actinoplanes ferrugineus NBRC 15555.</title>
        <authorList>
            <person name="Komaki H."/>
            <person name="Tamura T."/>
        </authorList>
    </citation>
    <scope>NUCLEOTIDE SEQUENCE</scope>
    <source>
        <strain evidence="1">NBRC 15555</strain>
    </source>
</reference>
<accession>A0A919J455</accession>
<comment type="caution">
    <text evidence="1">The sequence shown here is derived from an EMBL/GenBank/DDBJ whole genome shotgun (WGS) entry which is preliminary data.</text>
</comment>
<dbReference type="RefSeq" id="WP_203819480.1">
    <property type="nucleotide sequence ID" value="NZ_BAAABP010000063.1"/>
</dbReference>
<evidence type="ECO:0000313" key="2">
    <source>
        <dbReference type="Proteomes" id="UP000598174"/>
    </source>
</evidence>
<sequence>MAGTVHALLLKISEQSSGQVHLPEVPLAPGSGLTLLPLTDEIVAAMGMTAAGAAPVTGFYDLRKDVAEWARRLSQHGVVAYVHTEFFGSAGFHAAMAWRDGAIAWGPLFTATSDGEAEEHYATVTDRREMAVNVLLRWLGVQRADQFDEYAAVGLDRCRWTAEWAALLPASRHQAVASST</sequence>
<organism evidence="1 2">
    <name type="scientific">Paractinoplanes ferrugineus</name>
    <dbReference type="NCBI Taxonomy" id="113564"/>
    <lineage>
        <taxon>Bacteria</taxon>
        <taxon>Bacillati</taxon>
        <taxon>Actinomycetota</taxon>
        <taxon>Actinomycetes</taxon>
        <taxon>Micromonosporales</taxon>
        <taxon>Micromonosporaceae</taxon>
        <taxon>Paractinoplanes</taxon>
    </lineage>
</organism>
<protein>
    <submittedName>
        <fullName evidence="1">Uncharacterized protein</fullName>
    </submittedName>
</protein>
<gene>
    <name evidence="1" type="ORF">Afe05nite_48670</name>
</gene>
<dbReference type="AlphaFoldDB" id="A0A919J455"/>
<keyword evidence="2" id="KW-1185">Reference proteome</keyword>
<proteinExistence type="predicted"/>
<name>A0A919J455_9ACTN</name>
<dbReference type="Proteomes" id="UP000598174">
    <property type="component" value="Unassembled WGS sequence"/>
</dbReference>
<evidence type="ECO:0000313" key="1">
    <source>
        <dbReference type="EMBL" id="GIE13027.1"/>
    </source>
</evidence>
<dbReference type="EMBL" id="BOMM01000046">
    <property type="protein sequence ID" value="GIE13027.1"/>
    <property type="molecule type" value="Genomic_DNA"/>
</dbReference>